<evidence type="ECO:0000256" key="1">
    <source>
        <dbReference type="ARBA" id="ARBA00022448"/>
    </source>
</evidence>
<evidence type="ECO:0000313" key="6">
    <source>
        <dbReference type="EMBL" id="SEA77583.1"/>
    </source>
</evidence>
<name>A0A1H4DXS5_9BACT</name>
<dbReference type="GO" id="GO:0016887">
    <property type="term" value="F:ATP hydrolysis activity"/>
    <property type="evidence" value="ECO:0007669"/>
    <property type="project" value="InterPro"/>
</dbReference>
<dbReference type="AlphaFoldDB" id="A0A1H4DXS5"/>
<dbReference type="PROSITE" id="PS50893">
    <property type="entry name" value="ABC_TRANSPORTER_2"/>
    <property type="match status" value="1"/>
</dbReference>
<dbReference type="PROSITE" id="PS00211">
    <property type="entry name" value="ABC_TRANSPORTER_1"/>
    <property type="match status" value="1"/>
</dbReference>
<organism evidence="6 7">
    <name type="scientific">Desulfuromusa kysingii</name>
    <dbReference type="NCBI Taxonomy" id="37625"/>
    <lineage>
        <taxon>Bacteria</taxon>
        <taxon>Pseudomonadati</taxon>
        <taxon>Thermodesulfobacteriota</taxon>
        <taxon>Desulfuromonadia</taxon>
        <taxon>Desulfuromonadales</taxon>
        <taxon>Geopsychrobacteraceae</taxon>
        <taxon>Desulfuromusa</taxon>
    </lineage>
</organism>
<dbReference type="PANTHER" id="PTHR24220">
    <property type="entry name" value="IMPORT ATP-BINDING PROTEIN"/>
    <property type="match status" value="1"/>
</dbReference>
<proteinExistence type="inferred from homology"/>
<dbReference type="Proteomes" id="UP000199409">
    <property type="component" value="Unassembled WGS sequence"/>
</dbReference>
<dbReference type="InterPro" id="IPR003439">
    <property type="entry name" value="ABC_transporter-like_ATP-bd"/>
</dbReference>
<keyword evidence="2" id="KW-0547">Nucleotide-binding</keyword>
<protein>
    <submittedName>
        <fullName evidence="6">Putative ABC transport system ATP-binding protein</fullName>
    </submittedName>
</protein>
<evidence type="ECO:0000256" key="4">
    <source>
        <dbReference type="ARBA" id="ARBA00038388"/>
    </source>
</evidence>
<dbReference type="PANTHER" id="PTHR24220:SF86">
    <property type="entry name" value="ABC TRANSPORTER ABCH.1"/>
    <property type="match status" value="1"/>
</dbReference>
<dbReference type="Pfam" id="PF00005">
    <property type="entry name" value="ABC_tran"/>
    <property type="match status" value="1"/>
</dbReference>
<evidence type="ECO:0000256" key="3">
    <source>
        <dbReference type="ARBA" id="ARBA00022840"/>
    </source>
</evidence>
<dbReference type="InterPro" id="IPR017871">
    <property type="entry name" value="ABC_transporter-like_CS"/>
</dbReference>
<dbReference type="GO" id="GO:0022857">
    <property type="term" value="F:transmembrane transporter activity"/>
    <property type="evidence" value="ECO:0007669"/>
    <property type="project" value="UniProtKB-ARBA"/>
</dbReference>
<dbReference type="InterPro" id="IPR027417">
    <property type="entry name" value="P-loop_NTPase"/>
</dbReference>
<dbReference type="InterPro" id="IPR003593">
    <property type="entry name" value="AAA+_ATPase"/>
</dbReference>
<keyword evidence="1" id="KW-0813">Transport</keyword>
<dbReference type="Gene3D" id="3.40.50.300">
    <property type="entry name" value="P-loop containing nucleotide triphosphate hydrolases"/>
    <property type="match status" value="1"/>
</dbReference>
<reference evidence="6 7" key="1">
    <citation type="submission" date="2016-10" db="EMBL/GenBank/DDBJ databases">
        <authorList>
            <person name="de Groot N.N."/>
        </authorList>
    </citation>
    <scope>NUCLEOTIDE SEQUENCE [LARGE SCALE GENOMIC DNA]</scope>
    <source>
        <strain evidence="6 7">DSM 7343</strain>
    </source>
</reference>
<gene>
    <name evidence="6" type="ORF">SAMN05660420_03144</name>
</gene>
<evidence type="ECO:0000256" key="2">
    <source>
        <dbReference type="ARBA" id="ARBA00022741"/>
    </source>
</evidence>
<comment type="similarity">
    <text evidence="4">Belongs to the ABC transporter superfamily. Macrolide exporter (TC 3.A.1.122) family.</text>
</comment>
<dbReference type="EMBL" id="FNQN01000012">
    <property type="protein sequence ID" value="SEA77583.1"/>
    <property type="molecule type" value="Genomic_DNA"/>
</dbReference>
<dbReference type="RefSeq" id="WP_092350574.1">
    <property type="nucleotide sequence ID" value="NZ_FNQN01000012.1"/>
</dbReference>
<evidence type="ECO:0000259" key="5">
    <source>
        <dbReference type="PROSITE" id="PS50893"/>
    </source>
</evidence>
<feature type="domain" description="ABC transporter" evidence="5">
    <location>
        <begin position="6"/>
        <end position="245"/>
    </location>
</feature>
<dbReference type="CDD" id="cd03255">
    <property type="entry name" value="ABC_MJ0796_LolCDE_FtsE"/>
    <property type="match status" value="1"/>
</dbReference>
<dbReference type="FunFam" id="3.40.50.300:FF:000032">
    <property type="entry name" value="Export ABC transporter ATP-binding protein"/>
    <property type="match status" value="1"/>
</dbReference>
<dbReference type="SMART" id="SM00382">
    <property type="entry name" value="AAA"/>
    <property type="match status" value="1"/>
</dbReference>
<dbReference type="SUPFAM" id="SSF52540">
    <property type="entry name" value="P-loop containing nucleoside triphosphate hydrolases"/>
    <property type="match status" value="1"/>
</dbReference>
<accession>A0A1H4DXS5</accession>
<dbReference type="GO" id="GO:0098796">
    <property type="term" value="C:membrane protein complex"/>
    <property type="evidence" value="ECO:0007669"/>
    <property type="project" value="UniProtKB-ARBA"/>
</dbReference>
<dbReference type="GO" id="GO:0005886">
    <property type="term" value="C:plasma membrane"/>
    <property type="evidence" value="ECO:0007669"/>
    <property type="project" value="TreeGrafter"/>
</dbReference>
<dbReference type="OrthoDB" id="9809450at2"/>
<keyword evidence="3 6" id="KW-0067">ATP-binding</keyword>
<evidence type="ECO:0000313" key="7">
    <source>
        <dbReference type="Proteomes" id="UP000199409"/>
    </source>
</evidence>
<sequence length="251" mass="27541">MSAAQIRLSHICKFFSLGEVEVRALDDLSLEIDRGEFVAIMGSSGSGKSTMMNILGCLDTPTSGGYHFDGIAVETLNRRQLADLRNTKIGFVFQGFNLLPRTTALENVGLPLLYDRHRAVADPQARSIEALQRVGLGDRLDHEPNQLSGGQQQRVAIARALVTDPPIILADEPTGNLDSHTTLEVMALFQELNREGLTLVVVTHETEVAEYAGRLIELRDGMLLRDEVNPQPRDAQADLLELQTEKSDALA</sequence>
<dbReference type="GO" id="GO:0005524">
    <property type="term" value="F:ATP binding"/>
    <property type="evidence" value="ECO:0007669"/>
    <property type="project" value="UniProtKB-KW"/>
</dbReference>
<dbReference type="STRING" id="37625.SAMN05660420_03144"/>
<keyword evidence="7" id="KW-1185">Reference proteome</keyword>
<dbReference type="InterPro" id="IPR017911">
    <property type="entry name" value="MacB-like_ATP-bd"/>
</dbReference>
<dbReference type="InterPro" id="IPR015854">
    <property type="entry name" value="ABC_transpr_LolD-like"/>
</dbReference>